<dbReference type="Pfam" id="PF12796">
    <property type="entry name" value="Ank_2"/>
    <property type="match status" value="1"/>
</dbReference>
<proteinExistence type="predicted"/>
<evidence type="ECO:0000256" key="2">
    <source>
        <dbReference type="ARBA" id="ARBA00022692"/>
    </source>
</evidence>
<dbReference type="SUPFAM" id="SSF48403">
    <property type="entry name" value="Ankyrin repeat"/>
    <property type="match status" value="1"/>
</dbReference>
<evidence type="ECO:0000256" key="7">
    <source>
        <dbReference type="PROSITE-ProRule" id="PRU00023"/>
    </source>
</evidence>
<evidence type="ECO:0000256" key="9">
    <source>
        <dbReference type="SAM" id="Phobius"/>
    </source>
</evidence>
<dbReference type="InterPro" id="IPR002110">
    <property type="entry name" value="Ankyrin_rpt"/>
</dbReference>
<evidence type="ECO:0000256" key="1">
    <source>
        <dbReference type="ARBA" id="ARBA00004141"/>
    </source>
</evidence>
<dbReference type="SMART" id="SM00248">
    <property type="entry name" value="ANK"/>
    <property type="match status" value="7"/>
</dbReference>
<feature type="repeat" description="ANK" evidence="7">
    <location>
        <begin position="344"/>
        <end position="367"/>
    </location>
</feature>
<gene>
    <name evidence="12" type="primary">LOC115750877</name>
</gene>
<organism evidence="11 12">
    <name type="scientific">Rhodamnia argentea</name>
    <dbReference type="NCBI Taxonomy" id="178133"/>
    <lineage>
        <taxon>Eukaryota</taxon>
        <taxon>Viridiplantae</taxon>
        <taxon>Streptophyta</taxon>
        <taxon>Embryophyta</taxon>
        <taxon>Tracheophyta</taxon>
        <taxon>Spermatophyta</taxon>
        <taxon>Magnoliopsida</taxon>
        <taxon>eudicotyledons</taxon>
        <taxon>Gunneridae</taxon>
        <taxon>Pentapetalae</taxon>
        <taxon>rosids</taxon>
        <taxon>malvids</taxon>
        <taxon>Myrtales</taxon>
        <taxon>Myrtaceae</taxon>
        <taxon>Myrtoideae</taxon>
        <taxon>Myrteae</taxon>
        <taxon>Australasian group</taxon>
        <taxon>Rhodamnia</taxon>
    </lineage>
</organism>
<evidence type="ECO:0000256" key="6">
    <source>
        <dbReference type="ARBA" id="ARBA00023136"/>
    </source>
</evidence>
<dbReference type="Pfam" id="PF13962">
    <property type="entry name" value="PGG"/>
    <property type="match status" value="1"/>
</dbReference>
<evidence type="ECO:0000259" key="10">
    <source>
        <dbReference type="Pfam" id="PF13962"/>
    </source>
</evidence>
<dbReference type="PANTHER" id="PTHR24186:SF50">
    <property type="entry name" value="ANKYRIN REPEAT-CONTAINING PROTEIN ITN1-LIKE ISOFORM X1"/>
    <property type="match status" value="1"/>
</dbReference>
<dbReference type="Proteomes" id="UP000827889">
    <property type="component" value="Chromosome 7"/>
</dbReference>
<feature type="transmembrane region" description="Helical" evidence="9">
    <location>
        <begin position="561"/>
        <end position="585"/>
    </location>
</feature>
<feature type="repeat" description="ANK" evidence="7">
    <location>
        <begin position="380"/>
        <end position="413"/>
    </location>
</feature>
<feature type="repeat" description="ANK" evidence="7">
    <location>
        <begin position="314"/>
        <end position="334"/>
    </location>
</feature>
<dbReference type="RefSeq" id="XP_048138375.1">
    <property type="nucleotide sequence ID" value="XM_048282418.1"/>
</dbReference>
<feature type="transmembrane region" description="Helical" evidence="9">
    <location>
        <begin position="597"/>
        <end position="618"/>
    </location>
</feature>
<dbReference type="GeneID" id="115750877"/>
<keyword evidence="6 9" id="KW-0472">Membrane</keyword>
<dbReference type="Pfam" id="PF13637">
    <property type="entry name" value="Ank_4"/>
    <property type="match status" value="1"/>
</dbReference>
<evidence type="ECO:0000256" key="5">
    <source>
        <dbReference type="ARBA" id="ARBA00023043"/>
    </source>
</evidence>
<dbReference type="Gene3D" id="1.25.40.20">
    <property type="entry name" value="Ankyrin repeat-containing domain"/>
    <property type="match status" value="2"/>
</dbReference>
<protein>
    <submittedName>
        <fullName evidence="12">Protein ACCELERATED CELL DEATH 6-like</fullName>
    </submittedName>
</protein>
<evidence type="ECO:0000313" key="11">
    <source>
        <dbReference type="Proteomes" id="UP000827889"/>
    </source>
</evidence>
<accession>A0ABM3HP47</accession>
<keyword evidence="4 9" id="KW-1133">Transmembrane helix</keyword>
<dbReference type="InterPro" id="IPR026961">
    <property type="entry name" value="PGG_dom"/>
</dbReference>
<dbReference type="PROSITE" id="PS50297">
    <property type="entry name" value="ANK_REP_REGION"/>
    <property type="match status" value="3"/>
</dbReference>
<dbReference type="Pfam" id="PF00023">
    <property type="entry name" value="Ank"/>
    <property type="match status" value="1"/>
</dbReference>
<feature type="transmembrane region" description="Helical" evidence="9">
    <location>
        <begin position="528"/>
        <end position="554"/>
    </location>
</feature>
<evidence type="ECO:0000256" key="3">
    <source>
        <dbReference type="ARBA" id="ARBA00022737"/>
    </source>
</evidence>
<evidence type="ECO:0000256" key="4">
    <source>
        <dbReference type="ARBA" id="ARBA00022989"/>
    </source>
</evidence>
<keyword evidence="11" id="KW-1185">Reference proteome</keyword>
<feature type="region of interest" description="Disordered" evidence="8">
    <location>
        <begin position="659"/>
        <end position="699"/>
    </location>
</feature>
<dbReference type="PROSITE" id="PS50088">
    <property type="entry name" value="ANK_REPEAT"/>
    <property type="match status" value="4"/>
</dbReference>
<name>A0ABM3HP47_9MYRT</name>
<comment type="subcellular location">
    <subcellularLocation>
        <location evidence="1">Membrane</location>
        <topology evidence="1">Multi-pass membrane protein</topology>
    </subcellularLocation>
</comment>
<reference evidence="12" key="1">
    <citation type="submission" date="2025-08" db="UniProtKB">
        <authorList>
            <consortium name="RefSeq"/>
        </authorList>
    </citation>
    <scope>IDENTIFICATION</scope>
    <source>
        <tissue evidence="12">Leaf</tissue>
    </source>
</reference>
<dbReference type="PANTHER" id="PTHR24186">
    <property type="entry name" value="PROTEIN PHOSPHATASE 1 REGULATORY SUBUNIT"/>
    <property type="match status" value="1"/>
</dbReference>
<feature type="repeat" description="ANK" evidence="7">
    <location>
        <begin position="181"/>
        <end position="213"/>
    </location>
</feature>
<keyword evidence="5 7" id="KW-0040">ANK repeat</keyword>
<evidence type="ECO:0000256" key="8">
    <source>
        <dbReference type="SAM" id="MobiDB-lite"/>
    </source>
</evidence>
<feature type="domain" description="PGG" evidence="10">
    <location>
        <begin position="480"/>
        <end position="590"/>
    </location>
</feature>
<sequence length="699" mass="76986">MDVELSIGEEDVGTSNPIKEEVEKDEMDSLKEEYIWRNRRERMNNALVAPRIATRQQPETLYAVASSLADVIEGADVEEFISAIERLPAQTDPSAALNFQGLPRGSLLHVAAGTGKDDILRLLVDYVSDHLIAAQNNWGDTPLHVAAKAWGSGAAAKLIHRARDLPNMEDTNLILRKRNKHGNTALHEAVLNSHADMVRLLLGENPELVYLNNAAQKSPLYLATDIENPTIHEVLFTPSLEPSKIEGLPPVHGAVGRHNYGLVKKILEKNMKVFAMTDSGGGNVFHLAAYYDRRPVFDLLRPETEYLAREPDMNGDLPIHIASKTGHVELIKKLHPVSHLVNERGQTILHIAAKYGRDSVVRYILRHPDLGKLINEGDQDGNTALHLAAKYSQPVTLIPLMLDRRIKPSLLNHESSTAFQIAKVRLRRNPMLREFLAIMVLLSASDKSLDSVVLRPEARDKLALIAVSHKEIQQVTDVTRDVINARLVVAALVATVTFAAGLQVPGGFRGSDTASKDDRGMATMLDKGLFQAFAICNTTAMFCSMITAIVLMYAQQKDFGIAYAGIVYASELLRVALLAMSAAFLTGVTLTVGKLPWLAQVIFYLGLIFLLIISVAALPRFMPFALLRSHRRPILRLRFWLVLSYLSLFWVPKYILDDPEEDGTASGTSASRPPDGAGESKTDDSATAKCGDAPHPPNH</sequence>
<evidence type="ECO:0000313" key="12">
    <source>
        <dbReference type="RefSeq" id="XP_048138375.1"/>
    </source>
</evidence>
<keyword evidence="2 9" id="KW-0812">Transmembrane</keyword>
<feature type="transmembrane region" description="Helical" evidence="9">
    <location>
        <begin position="639"/>
        <end position="656"/>
    </location>
</feature>
<dbReference type="InterPro" id="IPR036770">
    <property type="entry name" value="Ankyrin_rpt-contain_sf"/>
</dbReference>
<keyword evidence="3" id="KW-0677">Repeat</keyword>